<dbReference type="Proteomes" id="UP001291912">
    <property type="component" value="Unassembled WGS sequence"/>
</dbReference>
<reference evidence="4 5" key="1">
    <citation type="submission" date="2023-10" db="EMBL/GenBank/DDBJ databases">
        <title>Microbacterium xanthum sp. nov., isolated from seaweed.</title>
        <authorList>
            <person name="Lee S.D."/>
        </authorList>
    </citation>
    <scope>NUCLEOTIDE SEQUENCE [LARGE SCALE GENOMIC DNA]</scope>
    <source>
        <strain evidence="4 5">KCTC 19124</strain>
    </source>
</reference>
<name>A0ABU5N8P7_9MICO</name>
<dbReference type="InterPro" id="IPR041490">
    <property type="entry name" value="KstR2_TetR_C"/>
</dbReference>
<dbReference type="InterPro" id="IPR001647">
    <property type="entry name" value="HTH_TetR"/>
</dbReference>
<dbReference type="InterPro" id="IPR023772">
    <property type="entry name" value="DNA-bd_HTH_TetR-type_CS"/>
</dbReference>
<dbReference type="PROSITE" id="PS50977">
    <property type="entry name" value="HTH_TETR_2"/>
    <property type="match status" value="1"/>
</dbReference>
<evidence type="ECO:0000256" key="2">
    <source>
        <dbReference type="PROSITE-ProRule" id="PRU00335"/>
    </source>
</evidence>
<dbReference type="PRINTS" id="PR00455">
    <property type="entry name" value="HTHTETR"/>
</dbReference>
<dbReference type="PROSITE" id="PS01081">
    <property type="entry name" value="HTH_TETR_1"/>
    <property type="match status" value="1"/>
</dbReference>
<accession>A0ABU5N8P7</accession>
<dbReference type="Gene3D" id="1.10.10.60">
    <property type="entry name" value="Homeodomain-like"/>
    <property type="match status" value="1"/>
</dbReference>
<dbReference type="EMBL" id="JAWJYN010000002">
    <property type="protein sequence ID" value="MDZ8162458.1"/>
    <property type="molecule type" value="Genomic_DNA"/>
</dbReference>
<dbReference type="Pfam" id="PF00440">
    <property type="entry name" value="TetR_N"/>
    <property type="match status" value="1"/>
</dbReference>
<dbReference type="PANTHER" id="PTHR30055">
    <property type="entry name" value="HTH-TYPE TRANSCRIPTIONAL REGULATOR RUTR"/>
    <property type="match status" value="1"/>
</dbReference>
<feature type="domain" description="HTH tetR-type" evidence="3">
    <location>
        <begin position="13"/>
        <end position="73"/>
    </location>
</feature>
<proteinExistence type="predicted"/>
<evidence type="ECO:0000313" key="5">
    <source>
        <dbReference type="Proteomes" id="UP001291912"/>
    </source>
</evidence>
<dbReference type="InterPro" id="IPR009057">
    <property type="entry name" value="Homeodomain-like_sf"/>
</dbReference>
<feature type="DNA-binding region" description="H-T-H motif" evidence="2">
    <location>
        <begin position="36"/>
        <end position="55"/>
    </location>
</feature>
<dbReference type="PANTHER" id="PTHR30055:SF237">
    <property type="entry name" value="TRANSCRIPTIONAL REPRESSOR MCE3R"/>
    <property type="match status" value="1"/>
</dbReference>
<dbReference type="InterPro" id="IPR036271">
    <property type="entry name" value="Tet_transcr_reg_TetR-rel_C_sf"/>
</dbReference>
<evidence type="ECO:0000256" key="1">
    <source>
        <dbReference type="ARBA" id="ARBA00023125"/>
    </source>
</evidence>
<keyword evidence="1 2" id="KW-0238">DNA-binding</keyword>
<gene>
    <name evidence="4" type="ORF">R2Q92_11505</name>
</gene>
<evidence type="ECO:0000313" key="4">
    <source>
        <dbReference type="EMBL" id="MDZ8162458.1"/>
    </source>
</evidence>
<organism evidence="4 5">
    <name type="scientific">Microbacterium aquimaris</name>
    <dbReference type="NCBI Taxonomy" id="459816"/>
    <lineage>
        <taxon>Bacteria</taxon>
        <taxon>Bacillati</taxon>
        <taxon>Actinomycetota</taxon>
        <taxon>Actinomycetes</taxon>
        <taxon>Micrococcales</taxon>
        <taxon>Microbacteriaceae</taxon>
        <taxon>Microbacterium</taxon>
    </lineage>
</organism>
<evidence type="ECO:0000259" key="3">
    <source>
        <dbReference type="PROSITE" id="PS50977"/>
    </source>
</evidence>
<dbReference type="Gene3D" id="1.10.357.10">
    <property type="entry name" value="Tetracycline Repressor, domain 2"/>
    <property type="match status" value="1"/>
</dbReference>
<dbReference type="SUPFAM" id="SSF46689">
    <property type="entry name" value="Homeodomain-like"/>
    <property type="match status" value="1"/>
</dbReference>
<sequence>MTRGATERDRAKADRHDALLREAARLFAARGFSGVSLEDLGSAVGVSGPAVYRHFAGKQALLAAILVGVSERLCAGGRAVAEATSPARERLGALVRFHVTFALTEADVIRVQDRDLASLADEDARRVRRLQREYVAVWTDTLAELFPDAEPAELRVRTYACFGLINSTPHSVRGVTWSVPDGPAAPLLEAMALAALTADATA</sequence>
<dbReference type="InterPro" id="IPR050109">
    <property type="entry name" value="HTH-type_TetR-like_transc_reg"/>
</dbReference>
<protein>
    <submittedName>
        <fullName evidence="4">TetR/AcrR family transcriptional regulator</fullName>
    </submittedName>
</protein>
<comment type="caution">
    <text evidence="4">The sequence shown here is derived from an EMBL/GenBank/DDBJ whole genome shotgun (WGS) entry which is preliminary data.</text>
</comment>
<keyword evidence="5" id="KW-1185">Reference proteome</keyword>
<dbReference type="Pfam" id="PF17932">
    <property type="entry name" value="TetR_C_24"/>
    <property type="match status" value="1"/>
</dbReference>
<dbReference type="SUPFAM" id="SSF48498">
    <property type="entry name" value="Tetracyclin repressor-like, C-terminal domain"/>
    <property type="match status" value="1"/>
</dbReference>
<dbReference type="RefSeq" id="WP_194424913.1">
    <property type="nucleotide sequence ID" value="NZ_BAAAPT010000002.1"/>
</dbReference>